<dbReference type="AlphaFoldDB" id="A0A8J5XLY6"/>
<dbReference type="GO" id="GO:0004500">
    <property type="term" value="F:dopamine beta-monooxygenase activity"/>
    <property type="evidence" value="ECO:0007669"/>
    <property type="project" value="InterPro"/>
</dbReference>
<dbReference type="InterPro" id="IPR014784">
    <property type="entry name" value="Cu2_ascorb_mOase-like_C"/>
</dbReference>
<reference evidence="5" key="1">
    <citation type="submission" date="2021-05" db="EMBL/GenBank/DDBJ databases">
        <title>The genome of the haptophyte Pavlova lutheri (Diacronema luteri, Pavlovales) - a model for lipid biosynthesis in eukaryotic algae.</title>
        <authorList>
            <person name="Hulatt C.J."/>
            <person name="Posewitz M.C."/>
        </authorList>
    </citation>
    <scope>NUCLEOTIDE SEQUENCE</scope>
    <source>
        <strain evidence="5">NIVA-4/92</strain>
    </source>
</reference>
<proteinExistence type="predicted"/>
<keyword evidence="3" id="KW-0732">Signal</keyword>
<evidence type="ECO:0000256" key="1">
    <source>
        <dbReference type="ARBA" id="ARBA00023157"/>
    </source>
</evidence>
<dbReference type="GO" id="GO:0005507">
    <property type="term" value="F:copper ion binding"/>
    <property type="evidence" value="ECO:0007669"/>
    <property type="project" value="InterPro"/>
</dbReference>
<evidence type="ECO:0000256" key="3">
    <source>
        <dbReference type="SAM" id="SignalP"/>
    </source>
</evidence>
<evidence type="ECO:0000313" key="5">
    <source>
        <dbReference type="EMBL" id="KAG8465689.1"/>
    </source>
</evidence>
<evidence type="ECO:0000256" key="2">
    <source>
        <dbReference type="SAM" id="MobiDB-lite"/>
    </source>
</evidence>
<accession>A0A8J5XLY6</accession>
<feature type="region of interest" description="Disordered" evidence="2">
    <location>
        <begin position="249"/>
        <end position="269"/>
    </location>
</feature>
<dbReference type="Gene3D" id="2.60.120.310">
    <property type="entry name" value="Copper type II, ascorbate-dependent monooxygenase, N-terminal domain"/>
    <property type="match status" value="1"/>
</dbReference>
<gene>
    <name evidence="5" type="ORF">KFE25_002996</name>
</gene>
<comment type="caution">
    <text evidence="5">The sequence shown here is derived from an EMBL/GenBank/DDBJ whole genome shotgun (WGS) entry which is preliminary data.</text>
</comment>
<dbReference type="EMBL" id="JAGTXO010000010">
    <property type="protein sequence ID" value="KAG8465689.1"/>
    <property type="molecule type" value="Genomic_DNA"/>
</dbReference>
<organism evidence="5 6">
    <name type="scientific">Diacronema lutheri</name>
    <name type="common">Unicellular marine alga</name>
    <name type="synonym">Monochrysis lutheri</name>
    <dbReference type="NCBI Taxonomy" id="2081491"/>
    <lineage>
        <taxon>Eukaryota</taxon>
        <taxon>Haptista</taxon>
        <taxon>Haptophyta</taxon>
        <taxon>Pavlovophyceae</taxon>
        <taxon>Pavlovales</taxon>
        <taxon>Pavlovaceae</taxon>
        <taxon>Diacronema</taxon>
    </lineage>
</organism>
<name>A0A8J5XLY6_DIALT</name>
<evidence type="ECO:0000259" key="4">
    <source>
        <dbReference type="Pfam" id="PF03712"/>
    </source>
</evidence>
<dbReference type="Proteomes" id="UP000751190">
    <property type="component" value="Unassembled WGS sequence"/>
</dbReference>
<dbReference type="PANTHER" id="PTHR10157:SF23">
    <property type="entry name" value="MOXD1 HOMOLOG 1"/>
    <property type="match status" value="1"/>
</dbReference>
<sequence length="814" mass="86413">MRSAAAPAAAALLALALLALRPAPARGSADEITFSSLHTYYCRAAFAGGRYRLHWAIDRSMCPGTQPAVPAHDPPSRRARRWSSTRIAAMNHHHRRLGARRASDALGSQLAAAHDPSALAERTARWQAKRMNDTLSPRQTADAEPLCAEAELALAIVVEFRGAAAVEARAHGWWVAFGVGEAGGLRGVDFVRYDSKSNKLTDAHTTRTPAMTPDEHQDWRLAAPPNVTLLPRQSSAAAGSLALDGTFGGGAPAGGAAPTRRVHMRSPRDQPHVLRATIRLRRRLRTPDLRFDHDLVAVPSRRTAATRVVGQWGVGHYDAELAEAAQPLAVGASGAPPVDAGGLGAYVRASLRLLTRCSADPFAALRRDPTVARVEVRVQRHAVAARRRSGWGLSTEAHTFACVNLEHIKGLGGRHFDGHVVGVAPLLTHGAGPRAPLRQLTLLGYRQHCPDDGVASPELRSAQLHADSLEALYFWAPGAAPLLLPAQAGLRLGGRQGYRALVLRLWYEALDGAAALGDGSGGDLAAPPVFVGEDSDAPPEATSELARAAAGGSGAAVIDQSGVALFVTHLARPYDAGLLQLGDAQLGLIEQRLPKGSSTFKFSCPSDCSLGHFGGKTLRVYARSMHMRSHGERIATTLRAHNGSVLRIDAVDYFDGRATGAAEPLVGGGAGFSVEPGTSFSTECSYSVGGAVGERRRRSAVSFGYAEGKEACIDFVYYYPRVHVQACGPLRPTAKMVKMGRVSAAVFLPPAAQHDVQPGGEGGCHGRFSRLTRIDQPGDFRRGWGTREQAGARSARAAERLPVALPRYGGLFSP</sequence>
<protein>
    <recommendedName>
        <fullName evidence="4">Copper type II ascorbate-dependent monooxygenase C-terminal domain-containing protein</fullName>
    </recommendedName>
</protein>
<dbReference type="OrthoDB" id="129121at2759"/>
<dbReference type="SUPFAM" id="SSF49742">
    <property type="entry name" value="PHM/PNGase F"/>
    <property type="match status" value="2"/>
</dbReference>
<keyword evidence="6" id="KW-1185">Reference proteome</keyword>
<feature type="domain" description="Copper type II ascorbate-dependent monooxygenase C-terminal" evidence="4">
    <location>
        <begin position="574"/>
        <end position="728"/>
    </location>
</feature>
<dbReference type="PANTHER" id="PTHR10157">
    <property type="entry name" value="DOPAMINE BETA HYDROXYLASE RELATED"/>
    <property type="match status" value="1"/>
</dbReference>
<feature type="signal peptide" evidence="3">
    <location>
        <begin position="1"/>
        <end position="27"/>
    </location>
</feature>
<dbReference type="Pfam" id="PF03712">
    <property type="entry name" value="Cu2_monoox_C"/>
    <property type="match status" value="1"/>
</dbReference>
<dbReference type="InterPro" id="IPR024548">
    <property type="entry name" value="Cu2_monoox_C"/>
</dbReference>
<evidence type="ECO:0000313" key="6">
    <source>
        <dbReference type="Proteomes" id="UP000751190"/>
    </source>
</evidence>
<dbReference type="InterPro" id="IPR008977">
    <property type="entry name" value="PHM/PNGase_F_dom_sf"/>
</dbReference>
<dbReference type="InterPro" id="IPR036939">
    <property type="entry name" value="Cu2_ascorb_mOase_N_sf"/>
</dbReference>
<keyword evidence="1" id="KW-1015">Disulfide bond</keyword>
<dbReference type="InterPro" id="IPR000945">
    <property type="entry name" value="DBH-like"/>
</dbReference>
<dbReference type="Gene3D" id="2.60.120.230">
    <property type="match status" value="1"/>
</dbReference>
<feature type="chain" id="PRO_5035145155" description="Copper type II ascorbate-dependent monooxygenase C-terminal domain-containing protein" evidence="3">
    <location>
        <begin position="28"/>
        <end position="814"/>
    </location>
</feature>